<dbReference type="InterPro" id="IPR001173">
    <property type="entry name" value="Glyco_trans_2-like"/>
</dbReference>
<evidence type="ECO:0000313" key="3">
    <source>
        <dbReference type="Proteomes" id="UP000656244"/>
    </source>
</evidence>
<protein>
    <submittedName>
        <fullName evidence="2">Glycosyltransferase</fullName>
    </submittedName>
</protein>
<dbReference type="PANTHER" id="PTHR22916">
    <property type="entry name" value="GLYCOSYLTRANSFERASE"/>
    <property type="match status" value="1"/>
</dbReference>
<dbReference type="GO" id="GO:0016758">
    <property type="term" value="F:hexosyltransferase activity"/>
    <property type="evidence" value="ECO:0007669"/>
    <property type="project" value="UniProtKB-ARBA"/>
</dbReference>
<dbReference type="Pfam" id="PF00535">
    <property type="entry name" value="Glycos_transf_2"/>
    <property type="match status" value="1"/>
</dbReference>
<comment type="caution">
    <text evidence="2">The sequence shown here is derived from an EMBL/GenBank/DDBJ whole genome shotgun (WGS) entry which is preliminary data.</text>
</comment>
<keyword evidence="3" id="KW-1185">Reference proteome</keyword>
<gene>
    <name evidence="2" type="ORF">H7U19_05005</name>
</gene>
<dbReference type="PANTHER" id="PTHR22916:SF3">
    <property type="entry name" value="UDP-GLCNAC:BETAGAL BETA-1,3-N-ACETYLGLUCOSAMINYLTRANSFERASE-LIKE PROTEIN 1"/>
    <property type="match status" value="1"/>
</dbReference>
<feature type="domain" description="Glycosyltransferase 2-like" evidence="1">
    <location>
        <begin position="7"/>
        <end position="177"/>
    </location>
</feature>
<dbReference type="Gene3D" id="3.90.550.10">
    <property type="entry name" value="Spore Coat Polysaccharide Biosynthesis Protein SpsA, Chain A"/>
    <property type="match status" value="1"/>
</dbReference>
<name>A0A923HB18_9FLAO</name>
<reference evidence="2" key="1">
    <citation type="submission" date="2020-08" db="EMBL/GenBank/DDBJ databases">
        <title>Hyunsoonleella sp. strain SJ7 genome sequencing and assembly.</title>
        <authorList>
            <person name="Kim I."/>
        </authorList>
    </citation>
    <scope>NUCLEOTIDE SEQUENCE</scope>
    <source>
        <strain evidence="2">SJ7</strain>
    </source>
</reference>
<dbReference type="RefSeq" id="WP_186559600.1">
    <property type="nucleotide sequence ID" value="NZ_JACNMF010000001.1"/>
</dbReference>
<dbReference type="Proteomes" id="UP000656244">
    <property type="component" value="Unassembled WGS sequence"/>
</dbReference>
<evidence type="ECO:0000259" key="1">
    <source>
        <dbReference type="Pfam" id="PF00535"/>
    </source>
</evidence>
<dbReference type="EMBL" id="JACNMF010000001">
    <property type="protein sequence ID" value="MBC3757751.1"/>
    <property type="molecule type" value="Genomic_DNA"/>
</dbReference>
<dbReference type="SUPFAM" id="SSF53448">
    <property type="entry name" value="Nucleotide-diphospho-sugar transferases"/>
    <property type="match status" value="1"/>
</dbReference>
<evidence type="ECO:0000313" key="2">
    <source>
        <dbReference type="EMBL" id="MBC3757751.1"/>
    </source>
</evidence>
<proteinExistence type="predicted"/>
<dbReference type="AlphaFoldDB" id="A0A923HB18"/>
<sequence>MESPVVSVCVQTYNHVSYIKQCLDGILMQKTDFEFEIIIGEDESSDGTRDICIAYAKKHLDKIRLFLRSRKDVIYINDKPTGRFNVIENLKASKGKYIALCEGDDYWTDSLKLQKQVDFMEENPEYGICFHNVEQLNSLSELKRDTIPNVVKDEQFAIKDYILANKTATCSIMFKRKNLNIGELPNWFKKLPFADLAMILIVMKNSNKKGMVLKDKMGVYRIHENGVHGAYHKNTKGLISAYKQHIRFTKIIRKNWLFERDYRVVVYKKLKNVYQSLYLLYKQNKSSFRMVQSKVFTLYYKFLIKKFS</sequence>
<dbReference type="InterPro" id="IPR029044">
    <property type="entry name" value="Nucleotide-diphossugar_trans"/>
</dbReference>
<accession>A0A923HB18</accession>
<organism evidence="2 3">
    <name type="scientific">Hyunsoonleella aquatilis</name>
    <dbReference type="NCBI Taxonomy" id="2762758"/>
    <lineage>
        <taxon>Bacteria</taxon>
        <taxon>Pseudomonadati</taxon>
        <taxon>Bacteroidota</taxon>
        <taxon>Flavobacteriia</taxon>
        <taxon>Flavobacteriales</taxon>
        <taxon>Flavobacteriaceae</taxon>
    </lineage>
</organism>